<comment type="subunit">
    <text evidence="6">Part of the FGAM synthase complex composed of 1 PurL, 1 PurQ and 2 PurS subunits.</text>
</comment>
<comment type="pathway">
    <text evidence="6">Purine metabolism; IMP biosynthesis via de novo pathway; 5-amino-1-(5-phospho-D-ribosyl)imidazole from N(2)-formyl-N(1)-(5-phospho-D-ribosyl)glycinamide: step 1/2.</text>
</comment>
<comment type="caution">
    <text evidence="7">The sequence shown here is derived from an EMBL/GenBank/DDBJ whole genome shotgun (WGS) entry which is preliminary data.</text>
</comment>
<keyword evidence="3 6" id="KW-0547">Nucleotide-binding</keyword>
<dbReference type="RefSeq" id="WP_236098683.1">
    <property type="nucleotide sequence ID" value="NZ_JAKGUD010000003.1"/>
</dbReference>
<evidence type="ECO:0000256" key="5">
    <source>
        <dbReference type="ARBA" id="ARBA00022840"/>
    </source>
</evidence>
<sequence length="83" mass="9334">MRYGAEILVYLKEGVLDTQGKAVAASLTRLGYDDPSVRVGKYIRVEIEASDMDSAKETFDKMCKDLLVNAIVEDYTVKVEELR</sequence>
<reference evidence="7 8" key="1">
    <citation type="submission" date="2022-01" db="EMBL/GenBank/DDBJ databases">
        <title>Dethiosulfovibrio faecalis sp. nov., a novel proteolytic, non-sulfur-reducing bacterium isolated from a marine aquaculture solid waste bioreactor.</title>
        <authorList>
            <person name="Grabowski S."/>
            <person name="Apolinario E."/>
            <person name="Schneider N."/>
            <person name="Marshall C.W."/>
            <person name="Sowers K.R."/>
        </authorList>
    </citation>
    <scope>NUCLEOTIDE SEQUENCE [LARGE SCALE GENOMIC DNA]</scope>
    <source>
        <strain evidence="7 8">DSM 12537</strain>
    </source>
</reference>
<dbReference type="PANTHER" id="PTHR34696:SF1">
    <property type="entry name" value="PHOSPHORIBOSYLFORMYLGLYCINAMIDINE SYNTHASE SUBUNIT PURS"/>
    <property type="match status" value="1"/>
</dbReference>
<evidence type="ECO:0000313" key="7">
    <source>
        <dbReference type="EMBL" id="MCF4141920.1"/>
    </source>
</evidence>
<evidence type="ECO:0000256" key="1">
    <source>
        <dbReference type="ARBA" id="ARBA00022490"/>
    </source>
</evidence>
<dbReference type="EC" id="6.3.5.3" evidence="6"/>
<accession>A0ABS9EPV3</accession>
<dbReference type="Proteomes" id="UP001200430">
    <property type="component" value="Unassembled WGS sequence"/>
</dbReference>
<dbReference type="PANTHER" id="PTHR34696">
    <property type="entry name" value="PHOSPHORIBOSYLFORMYLGLYCINAMIDINE SYNTHASE SUBUNIT PURS"/>
    <property type="match status" value="1"/>
</dbReference>
<keyword evidence="5 6" id="KW-0067">ATP-binding</keyword>
<keyword evidence="2 6" id="KW-0436">Ligase</keyword>
<dbReference type="EMBL" id="JAKGUD010000003">
    <property type="protein sequence ID" value="MCF4141920.1"/>
    <property type="molecule type" value="Genomic_DNA"/>
</dbReference>
<dbReference type="HAMAP" id="MF_01926">
    <property type="entry name" value="PurS"/>
    <property type="match status" value="1"/>
</dbReference>
<proteinExistence type="inferred from homology"/>
<keyword evidence="8" id="KW-1185">Reference proteome</keyword>
<dbReference type="Gene3D" id="3.30.1280.10">
    <property type="entry name" value="Phosphoribosylformylglycinamidine synthase subunit PurS"/>
    <property type="match status" value="1"/>
</dbReference>
<dbReference type="NCBIfam" id="TIGR00302">
    <property type="entry name" value="phosphoribosylformylglycinamidine synthase subunit PurS"/>
    <property type="match status" value="1"/>
</dbReference>
<comment type="catalytic activity">
    <reaction evidence="6">
        <text>N(2)-formyl-N(1)-(5-phospho-beta-D-ribosyl)glycinamide + L-glutamine + ATP + H2O = 2-formamido-N(1)-(5-O-phospho-beta-D-ribosyl)acetamidine + L-glutamate + ADP + phosphate + H(+)</text>
        <dbReference type="Rhea" id="RHEA:17129"/>
        <dbReference type="ChEBI" id="CHEBI:15377"/>
        <dbReference type="ChEBI" id="CHEBI:15378"/>
        <dbReference type="ChEBI" id="CHEBI:29985"/>
        <dbReference type="ChEBI" id="CHEBI:30616"/>
        <dbReference type="ChEBI" id="CHEBI:43474"/>
        <dbReference type="ChEBI" id="CHEBI:58359"/>
        <dbReference type="ChEBI" id="CHEBI:147286"/>
        <dbReference type="ChEBI" id="CHEBI:147287"/>
        <dbReference type="ChEBI" id="CHEBI:456216"/>
        <dbReference type="EC" id="6.3.5.3"/>
    </reaction>
</comment>
<evidence type="ECO:0000256" key="6">
    <source>
        <dbReference type="HAMAP-Rule" id="MF_01926"/>
    </source>
</evidence>
<evidence type="ECO:0000256" key="2">
    <source>
        <dbReference type="ARBA" id="ARBA00022598"/>
    </source>
</evidence>
<gene>
    <name evidence="6 7" type="primary">purS</name>
    <name evidence="7" type="ORF">L2W38_03705</name>
</gene>
<comment type="similarity">
    <text evidence="6">Belongs to the PurS family.</text>
</comment>
<dbReference type="Pfam" id="PF02700">
    <property type="entry name" value="PurS"/>
    <property type="match status" value="1"/>
</dbReference>
<dbReference type="GO" id="GO:0004642">
    <property type="term" value="F:phosphoribosylformylglycinamidine synthase activity"/>
    <property type="evidence" value="ECO:0007669"/>
    <property type="project" value="UniProtKB-EC"/>
</dbReference>
<keyword evidence="4 6" id="KW-0658">Purine biosynthesis</keyword>
<organism evidence="7 8">
    <name type="scientific">Dethiosulfovibrio marinus</name>
    <dbReference type="NCBI Taxonomy" id="133532"/>
    <lineage>
        <taxon>Bacteria</taxon>
        <taxon>Thermotogati</taxon>
        <taxon>Synergistota</taxon>
        <taxon>Synergistia</taxon>
        <taxon>Synergistales</taxon>
        <taxon>Dethiosulfovibrionaceae</taxon>
        <taxon>Dethiosulfovibrio</taxon>
    </lineage>
</organism>
<name>A0ABS9EPV3_9BACT</name>
<keyword evidence="1 6" id="KW-0963">Cytoplasm</keyword>
<evidence type="ECO:0000313" key="8">
    <source>
        <dbReference type="Proteomes" id="UP001200430"/>
    </source>
</evidence>
<evidence type="ECO:0000256" key="4">
    <source>
        <dbReference type="ARBA" id="ARBA00022755"/>
    </source>
</evidence>
<dbReference type="NCBIfam" id="NF004630">
    <property type="entry name" value="PRK05974.1"/>
    <property type="match status" value="1"/>
</dbReference>
<comment type="subcellular location">
    <subcellularLocation>
        <location evidence="6">Cytoplasm</location>
    </subcellularLocation>
</comment>
<dbReference type="SUPFAM" id="SSF82697">
    <property type="entry name" value="PurS-like"/>
    <property type="match status" value="1"/>
</dbReference>
<dbReference type="InterPro" id="IPR036604">
    <property type="entry name" value="PurS-like_sf"/>
</dbReference>
<evidence type="ECO:0000256" key="3">
    <source>
        <dbReference type="ARBA" id="ARBA00022741"/>
    </source>
</evidence>
<dbReference type="InterPro" id="IPR003850">
    <property type="entry name" value="PurS"/>
</dbReference>
<comment type="function">
    <text evidence="6">Part of the phosphoribosylformylglycinamidine synthase complex involved in the purines biosynthetic pathway. Catalyzes the ATP-dependent conversion of formylglycinamide ribonucleotide (FGAR) and glutamine to yield formylglycinamidine ribonucleotide (FGAM) and glutamate. The FGAM synthase complex is composed of three subunits. PurQ produces an ammonia molecule by converting glutamine to glutamate. PurL transfers the ammonia molecule to FGAR to form FGAM in an ATP-dependent manner. PurS interacts with PurQ and PurL and is thought to assist in the transfer of the ammonia molecule from PurQ to PurL.</text>
</comment>
<protein>
    <recommendedName>
        <fullName evidence="6">Phosphoribosylformylglycinamidine synthase subunit PurS</fullName>
        <shortName evidence="6">FGAM synthase</shortName>
        <ecNumber evidence="6">6.3.5.3</ecNumber>
    </recommendedName>
    <alternativeName>
        <fullName evidence="6">Formylglycinamide ribonucleotide amidotransferase subunit III</fullName>
        <shortName evidence="6">FGAR amidotransferase III</shortName>
        <shortName evidence="6">FGAR-AT III</shortName>
    </alternativeName>
    <alternativeName>
        <fullName evidence="6">Phosphoribosylformylglycinamidine synthase subunit III</fullName>
    </alternativeName>
</protein>